<gene>
    <name evidence="2" type="ORF">AB852_23490</name>
</gene>
<organism evidence="2 3">
    <name type="scientific">Streptomyces uncialis</name>
    <dbReference type="NCBI Taxonomy" id="1048205"/>
    <lineage>
        <taxon>Bacteria</taxon>
        <taxon>Bacillati</taxon>
        <taxon>Actinomycetota</taxon>
        <taxon>Actinomycetes</taxon>
        <taxon>Kitasatosporales</taxon>
        <taxon>Streptomycetaceae</taxon>
        <taxon>Streptomyces</taxon>
    </lineage>
</organism>
<feature type="region of interest" description="Disordered" evidence="1">
    <location>
        <begin position="128"/>
        <end position="154"/>
    </location>
</feature>
<feature type="compositionally biased region" description="Low complexity" evidence="1">
    <location>
        <begin position="1"/>
        <end position="19"/>
    </location>
</feature>
<dbReference type="RefSeq" id="WP_073792217.1">
    <property type="nucleotide sequence ID" value="NZ_LFBV01000006.1"/>
</dbReference>
<comment type="caution">
    <text evidence="2">The sequence shown here is derived from an EMBL/GenBank/DDBJ whole genome shotgun (WGS) entry which is preliminary data.</text>
</comment>
<name>A0A1Q4V446_9ACTN</name>
<dbReference type="AlphaFoldDB" id="A0A1Q4V446"/>
<dbReference type="EMBL" id="LFBV01000006">
    <property type="protein sequence ID" value="OKH92608.1"/>
    <property type="molecule type" value="Genomic_DNA"/>
</dbReference>
<accession>A0A1Q4V446</accession>
<keyword evidence="3" id="KW-1185">Reference proteome</keyword>
<reference evidence="2 3" key="1">
    <citation type="submission" date="2015-06" db="EMBL/GenBank/DDBJ databases">
        <title>Cloning and characterization of the uncialamcin biosynthetic gene cluster.</title>
        <authorList>
            <person name="Yan X."/>
            <person name="Huang T."/>
            <person name="Ge H."/>
            <person name="Shen B."/>
        </authorList>
    </citation>
    <scope>NUCLEOTIDE SEQUENCE [LARGE SCALE GENOMIC DNA]</scope>
    <source>
        <strain evidence="2 3">DCA2648</strain>
    </source>
</reference>
<protein>
    <submittedName>
        <fullName evidence="2">Uncharacterized protein</fullName>
    </submittedName>
</protein>
<feature type="region of interest" description="Disordered" evidence="1">
    <location>
        <begin position="1"/>
        <end position="21"/>
    </location>
</feature>
<feature type="compositionally biased region" description="Pro residues" evidence="1">
    <location>
        <begin position="134"/>
        <end position="146"/>
    </location>
</feature>
<sequence>MAEQRLTGTGLLTPTPAGARTAESLDTVTVLRDDRQRVSGSRRLSGDDGSGARVTAYVRELLAGAERAWGSVPGAPLQSAVARVRETRRETRSGDHGDGAWATATVLARLETVAGPVLIGAGTVGRGLTGSPPAARPPLPPLPPLPSTDLAPEPPAHWRRRPLLLGPAVAAQLVTAAWLAFTSGGSRERLAKLAGRRVLPGLDLLDTAGDQPPDGSDDGGHPAGALAVVSGGVLRALPRDPDTGLLAGRMVWDHDTRGCAARFPASLRLTGPEVPLPADALELTVCVEGLQRYHADGVLRLACPARTADEPDRWFMLQLRGRPLRLLQAARGLTGPPAAVHTDHTVTTAALVLPGAAALTEKGTGSLDHI</sequence>
<proteinExistence type="predicted"/>
<dbReference type="STRING" id="1048205.AB852_23490"/>
<evidence type="ECO:0000256" key="1">
    <source>
        <dbReference type="SAM" id="MobiDB-lite"/>
    </source>
</evidence>
<feature type="region of interest" description="Disordered" evidence="1">
    <location>
        <begin position="204"/>
        <end position="224"/>
    </location>
</feature>
<evidence type="ECO:0000313" key="3">
    <source>
        <dbReference type="Proteomes" id="UP000186455"/>
    </source>
</evidence>
<dbReference type="Proteomes" id="UP000186455">
    <property type="component" value="Unassembled WGS sequence"/>
</dbReference>
<evidence type="ECO:0000313" key="2">
    <source>
        <dbReference type="EMBL" id="OKH92608.1"/>
    </source>
</evidence>